<dbReference type="EMBL" id="BJNE01000001">
    <property type="protein sequence ID" value="GEC11209.1"/>
    <property type="molecule type" value="Genomic_DNA"/>
</dbReference>
<proteinExistence type="predicted"/>
<gene>
    <name evidence="1" type="ORF">ANI01nite_04120</name>
</gene>
<name>A0ABQ0RHB1_GLUNI</name>
<sequence length="68" mass="7418">MPELVGIDHFIGKVERHLVPASSDGQLAEFCGVVPNELNASSSRNALPNLFDDSIDGMYYIHELSLST</sequence>
<evidence type="ECO:0000313" key="1">
    <source>
        <dbReference type="EMBL" id="GEC11209.1"/>
    </source>
</evidence>
<keyword evidence="2" id="KW-1185">Reference proteome</keyword>
<evidence type="ECO:0000313" key="2">
    <source>
        <dbReference type="Proteomes" id="UP000316242"/>
    </source>
</evidence>
<reference evidence="1 2" key="1">
    <citation type="submission" date="2019-06" db="EMBL/GenBank/DDBJ databases">
        <title>Whole genome shotgun sequence of Glutamicibacter nicotianae NBRC 14234.</title>
        <authorList>
            <person name="Hosoyama A."/>
            <person name="Uohara A."/>
            <person name="Ohji S."/>
            <person name="Ichikawa N."/>
        </authorList>
    </citation>
    <scope>NUCLEOTIDE SEQUENCE [LARGE SCALE GENOMIC DNA]</scope>
    <source>
        <strain evidence="1 2">NBRC 14234</strain>
    </source>
</reference>
<dbReference type="Proteomes" id="UP000316242">
    <property type="component" value="Unassembled WGS sequence"/>
</dbReference>
<accession>A0ABQ0RHB1</accession>
<organism evidence="1 2">
    <name type="scientific">Glutamicibacter nicotianae</name>
    <name type="common">Arthrobacter nicotianae</name>
    <dbReference type="NCBI Taxonomy" id="37929"/>
    <lineage>
        <taxon>Bacteria</taxon>
        <taxon>Bacillati</taxon>
        <taxon>Actinomycetota</taxon>
        <taxon>Actinomycetes</taxon>
        <taxon>Micrococcales</taxon>
        <taxon>Micrococcaceae</taxon>
        <taxon>Glutamicibacter</taxon>
    </lineage>
</organism>
<comment type="caution">
    <text evidence="1">The sequence shown here is derived from an EMBL/GenBank/DDBJ whole genome shotgun (WGS) entry which is preliminary data.</text>
</comment>
<protein>
    <submittedName>
        <fullName evidence="1">Uncharacterized protein</fullName>
    </submittedName>
</protein>